<feature type="region of interest" description="Disordered" evidence="1">
    <location>
        <begin position="1"/>
        <end position="28"/>
    </location>
</feature>
<accession>A0A6J7QNA2</accession>
<gene>
    <name evidence="2" type="ORF">UFOPK4061_01291</name>
</gene>
<organism evidence="2">
    <name type="scientific">freshwater metagenome</name>
    <dbReference type="NCBI Taxonomy" id="449393"/>
    <lineage>
        <taxon>unclassified sequences</taxon>
        <taxon>metagenomes</taxon>
        <taxon>ecological metagenomes</taxon>
    </lineage>
</organism>
<proteinExistence type="predicted"/>
<reference evidence="2" key="1">
    <citation type="submission" date="2020-05" db="EMBL/GenBank/DDBJ databases">
        <authorList>
            <person name="Chiriac C."/>
            <person name="Salcher M."/>
            <person name="Ghai R."/>
            <person name="Kavagutti S V."/>
        </authorList>
    </citation>
    <scope>NUCLEOTIDE SEQUENCE</scope>
</reference>
<evidence type="ECO:0000313" key="2">
    <source>
        <dbReference type="EMBL" id="CAB5019270.1"/>
    </source>
</evidence>
<protein>
    <submittedName>
        <fullName evidence="2">Unannotated protein</fullName>
    </submittedName>
</protein>
<name>A0A6J7QNA2_9ZZZZ</name>
<sequence>MDRLCVAEEESAGRSEGDGPGAAGAVEQPLAHGTLEARDLLADGGLRVAEHVGGADE</sequence>
<feature type="compositionally biased region" description="Basic and acidic residues" evidence="1">
    <location>
        <begin position="1"/>
        <end position="17"/>
    </location>
</feature>
<evidence type="ECO:0000256" key="1">
    <source>
        <dbReference type="SAM" id="MobiDB-lite"/>
    </source>
</evidence>
<dbReference type="AlphaFoldDB" id="A0A6J7QNA2"/>
<dbReference type="EMBL" id="CAFBPD010000238">
    <property type="protein sequence ID" value="CAB5019270.1"/>
    <property type="molecule type" value="Genomic_DNA"/>
</dbReference>